<comment type="caution">
    <text evidence="1">The sequence shown here is derived from an EMBL/GenBank/DDBJ whole genome shotgun (WGS) entry which is preliminary data.</text>
</comment>
<evidence type="ECO:0000313" key="2">
    <source>
        <dbReference type="Proteomes" id="UP000257712"/>
    </source>
</evidence>
<dbReference type="SUPFAM" id="SSF52833">
    <property type="entry name" value="Thioredoxin-like"/>
    <property type="match status" value="1"/>
</dbReference>
<proteinExistence type="predicted"/>
<dbReference type="Proteomes" id="UP000257712">
    <property type="component" value="Unassembled WGS sequence"/>
</dbReference>
<protein>
    <submittedName>
        <fullName evidence="1">DsbA oxidoreductase</fullName>
    </submittedName>
</protein>
<accession>A0A8B4U213</accession>
<gene>
    <name evidence="1" type="ORF">SAMEA3538780_05012</name>
</gene>
<dbReference type="Gene3D" id="3.40.30.10">
    <property type="entry name" value="Glutaredoxin"/>
    <property type="match status" value="1"/>
</dbReference>
<dbReference type="EMBL" id="UJZG01000027">
    <property type="protein sequence ID" value="SXE02415.1"/>
    <property type="molecule type" value="Genomic_DNA"/>
</dbReference>
<name>A0A8B4U213_9ENTR</name>
<dbReference type="AlphaFoldDB" id="A0A8B4U213"/>
<evidence type="ECO:0000313" key="1">
    <source>
        <dbReference type="EMBL" id="SXE02415.1"/>
    </source>
</evidence>
<sequence length="97" mass="11624">MVVEFFDYQCIWCSRLAPELEKVMKANKNVRYYFMEWPVFSSRCPESLLAAKTGLQVWKEKGEDVYLKYHNGIYGTGMNEGCHRIKICKYTIQRKYY</sequence>
<organism evidence="1 2">
    <name type="scientific">Klebsiella quasivariicola</name>
    <dbReference type="NCBI Taxonomy" id="2026240"/>
    <lineage>
        <taxon>Bacteria</taxon>
        <taxon>Pseudomonadati</taxon>
        <taxon>Pseudomonadota</taxon>
        <taxon>Gammaproteobacteria</taxon>
        <taxon>Enterobacterales</taxon>
        <taxon>Enterobacteriaceae</taxon>
        <taxon>Klebsiella/Raoultella group</taxon>
        <taxon>Klebsiella</taxon>
        <taxon>Klebsiella pneumoniae complex</taxon>
    </lineage>
</organism>
<dbReference type="InterPro" id="IPR036249">
    <property type="entry name" value="Thioredoxin-like_sf"/>
</dbReference>
<reference evidence="1 2" key="1">
    <citation type="submission" date="2018-08" db="EMBL/GenBank/DDBJ databases">
        <authorList>
            <consortium name="Pathogen Informatics"/>
        </authorList>
    </citation>
    <scope>NUCLEOTIDE SEQUENCE [LARGE SCALE GENOMIC DNA]</scope>
    <source>
        <strain evidence="1 2">EuSCAPE_IT371</strain>
    </source>
</reference>